<dbReference type="PANTHER" id="PTHR14327:SF1">
    <property type="entry name" value="CATION CHANNEL SPERM-ASSOCIATED AUXILIARY SUBUNIT GAMMA"/>
    <property type="match status" value="1"/>
</dbReference>
<feature type="domain" description="Potassium channel" evidence="2">
    <location>
        <begin position="105"/>
        <end position="173"/>
    </location>
</feature>
<dbReference type="Pfam" id="PF22840">
    <property type="entry name" value="CATSPERG_NTD"/>
    <property type="match status" value="1"/>
</dbReference>
<keyword evidence="1" id="KW-1133">Transmembrane helix</keyword>
<dbReference type="Proteomes" id="UP001652624">
    <property type="component" value="Chromosome 2"/>
</dbReference>
<dbReference type="InterPro" id="IPR005408">
    <property type="entry name" value="2pore_dom_K_chnl_TWIK"/>
</dbReference>
<dbReference type="InterPro" id="IPR005409">
    <property type="entry name" value="2pore_dom_K_chnl_TWIK2"/>
</dbReference>
<dbReference type="PANTHER" id="PTHR14327">
    <property type="entry name" value="CATION CHANNEL SPERM-ASSOCIATED PROTEIN SUBUNIT GAMMA"/>
    <property type="match status" value="1"/>
</dbReference>
<name>A0ABM3WZ55_ERIEU</name>
<dbReference type="Pfam" id="PF22851">
    <property type="entry name" value="CATSPERG_Ig-like"/>
    <property type="match status" value="1"/>
</dbReference>
<evidence type="ECO:0000259" key="5">
    <source>
        <dbReference type="Pfam" id="PF22846"/>
    </source>
</evidence>
<dbReference type="GeneID" id="107523705"/>
<feature type="domain" description="CATSPERG Ig-like" evidence="6">
    <location>
        <begin position="987"/>
        <end position="1113"/>
    </location>
</feature>
<dbReference type="Pfam" id="PF07885">
    <property type="entry name" value="Ion_trans_2"/>
    <property type="match status" value="1"/>
</dbReference>
<dbReference type="InterPro" id="IPR053873">
    <property type="entry name" value="CATSPERG_C"/>
</dbReference>
<evidence type="ECO:0000259" key="4">
    <source>
        <dbReference type="Pfam" id="PF22840"/>
    </source>
</evidence>
<sequence>MRRGWLLAGALAGYAAYLVLGALLVSRLERPHEAGLRAELRALREQLLRRSPCVSAPALDAFVERVLAAGRLGRAALANSSGPADAAWDFASALFFASTLVTTVAMVFAHLEEAWSFLDAFYFCFISLSTIGLGDYVPGEAPGQPHRALYKVLVTAYLFLGLVAMVLVLQTFRHVSDLHGLTDLILLPSPCPASINREQEEDDRVDILSPQPEPHQQLTAGSHTDYASIPRFQPCRELPPGGPMWRRLRALRVLGALLAVLWAPTRLWAVRDIPDCSWTVLLNKFEKVGLKGSDRFSEQLPLNSVSKVFSLLVGAPIDPDEVYMGFPYYLRIYYYCDGQVSNTMIRKGHLTGLKPVVVVKFQSPVNFYLWKTEHVEIQMEAAPFRITEACTVEHLCVMSWYTPMPIKNGSVVMDVDISSNGLGPFIPSKRFQVNINGFLKKKEDGTLGFSIGDEIFDLKPRYFLNSASRPLWFTVEHTPVLILGGIPEEKVILVSDTNFKDYSLVELSIDSCWVGSFYCPQSNFTATIYDTIALESTLFIRQNQLVYYFTGNYSTLLEKNHSSERWVRVLADECIKKLCPEFFPSNGSEYIMAITTGKQEGYLYLGTITDGRVSFQMLPKQRPVCVVLQAANCSIIWSLYISSDRKLLMLVEEPQPTKKKFSLVTYELDTDVLSIFYIIPEFIPDARGLQFLMFLGSESYTTTLMDPKGLFYNPYNHLLFIWGNFLLQSHSNENFIYLADFPKELTIKYLVNSYRGDIAVVTENEEIWYLVEGTYRLYKLFPSRGWDVLISLNAMKMSSLYTQNETMVTLFYEDNRLYQLMFLMNKQQQSKLVKRVVPVEKLLMYQQVNNQRTLVQQAQLGAQPTLSFQNLCPFSVMRIRDLPNPQIYTRQERYQALPPRVLELSGFHNENSLAVYQGLVYYLLWLHSRYHKPYADPVHDSTWRWWKNKKQDQHYYFYLASNWRTKANAHLDMSSYEKIYNLKPKYELPERIFLDKGTSYTFSLFLTHAGEFIKSDLQFGYSSKLQSEVGLGVVLADPKCIDVTVKEQVLINRNSVFFWITLSDKSVCFDQGISGHHLLKTSMVVRVVDSAGYCFQDTQLGPRMQGNLMVPVFIGCPPGKRLAFDITYTLGYNRLMNKHYYNCVKVDPEMPCFLFRDVFYPFFLIQDLVTGDSGSFQGSYVLKVVGGGPSMEEVRDYSEEEIFRFNSPQDKTNSLIWTTKNTTTEDMAFNIRSHQSPGISWLCQENSPCHDTIPNSIFSPEFYFRLLVSNKGVDKSTYCDYQLTFVLHVHGLPLSPKRAFFILMVSASVFISLVVLYIIVLLLMPFMVMGCSKIRWKINNLIASESFYSSYISSSGDFIRSKARGNVNTKIMPKMSVLMRV</sequence>
<feature type="transmembrane region" description="Helical" evidence="1">
    <location>
        <begin position="149"/>
        <end position="169"/>
    </location>
</feature>
<keyword evidence="7" id="KW-1185">Reference proteome</keyword>
<evidence type="ECO:0000259" key="6">
    <source>
        <dbReference type="Pfam" id="PF22851"/>
    </source>
</evidence>
<dbReference type="InterPro" id="IPR013099">
    <property type="entry name" value="K_chnl_dom"/>
</dbReference>
<dbReference type="PRINTS" id="PR01586">
    <property type="entry name" value="TWIKCHANNEL"/>
</dbReference>
<feature type="transmembrane region" description="Helical" evidence="1">
    <location>
        <begin position="120"/>
        <end position="137"/>
    </location>
</feature>
<evidence type="ECO:0000313" key="7">
    <source>
        <dbReference type="Proteomes" id="UP001652624"/>
    </source>
</evidence>
<feature type="domain" description="CATSPERG N-terminal" evidence="4">
    <location>
        <begin position="276"/>
        <end position="434"/>
    </location>
</feature>
<feature type="transmembrane region" description="Helical" evidence="1">
    <location>
        <begin position="90"/>
        <end position="108"/>
    </location>
</feature>
<accession>A0ABM3WZ55</accession>
<evidence type="ECO:0000256" key="1">
    <source>
        <dbReference type="SAM" id="Phobius"/>
    </source>
</evidence>
<reference evidence="7" key="1">
    <citation type="submission" date="2025-05" db="UniProtKB">
        <authorList>
            <consortium name="RefSeq"/>
        </authorList>
    </citation>
    <scope>NUCLEOTIDE SEQUENCE [LARGE SCALE GENOMIC DNA]</scope>
</reference>
<reference evidence="8" key="2">
    <citation type="submission" date="2025-08" db="UniProtKB">
        <authorList>
            <consortium name="RefSeq"/>
        </authorList>
    </citation>
    <scope>IDENTIFICATION</scope>
</reference>
<feature type="transmembrane region" description="Helical" evidence="1">
    <location>
        <begin position="1300"/>
        <end position="1328"/>
    </location>
</feature>
<evidence type="ECO:0000313" key="8">
    <source>
        <dbReference type="RefSeq" id="XP_060041853.1"/>
    </source>
</evidence>
<proteinExistence type="predicted"/>
<dbReference type="Pfam" id="PF22846">
    <property type="entry name" value="CATSPERG_C"/>
    <property type="match status" value="1"/>
</dbReference>
<evidence type="ECO:0000259" key="2">
    <source>
        <dbReference type="Pfam" id="PF07885"/>
    </source>
</evidence>
<dbReference type="InterPro" id="IPR053872">
    <property type="entry name" value="CATSPERG_N"/>
</dbReference>
<dbReference type="Gene3D" id="1.10.287.70">
    <property type="match status" value="2"/>
</dbReference>
<dbReference type="Pfam" id="PF15064">
    <property type="entry name" value="CATSPERG_beta-prop"/>
    <property type="match status" value="1"/>
</dbReference>
<keyword evidence="1" id="KW-0472">Membrane</keyword>
<protein>
    <submittedName>
        <fullName evidence="8">Cation channel sperm-associated auxiliary subunit gamma isoform X1</fullName>
    </submittedName>
</protein>
<feature type="domain" description="CATSPERG beta-propeller" evidence="3">
    <location>
        <begin position="438"/>
        <end position="883"/>
    </location>
</feature>
<dbReference type="PRINTS" id="PR01587">
    <property type="entry name" value="TWIK2CHANNEL"/>
</dbReference>
<feature type="transmembrane region" description="Helical" evidence="1">
    <location>
        <begin position="250"/>
        <end position="269"/>
    </location>
</feature>
<dbReference type="InterPro" id="IPR053871">
    <property type="entry name" value="CATSPERG_beta-prop"/>
</dbReference>
<evidence type="ECO:0000259" key="3">
    <source>
        <dbReference type="Pfam" id="PF15064"/>
    </source>
</evidence>
<dbReference type="InterPro" id="IPR053874">
    <property type="entry name" value="CATSPERG_Ig-like"/>
</dbReference>
<organism evidence="7 8">
    <name type="scientific">Erinaceus europaeus</name>
    <name type="common">Western European hedgehog</name>
    <dbReference type="NCBI Taxonomy" id="9365"/>
    <lineage>
        <taxon>Eukaryota</taxon>
        <taxon>Metazoa</taxon>
        <taxon>Chordata</taxon>
        <taxon>Craniata</taxon>
        <taxon>Vertebrata</taxon>
        <taxon>Euteleostomi</taxon>
        <taxon>Mammalia</taxon>
        <taxon>Eutheria</taxon>
        <taxon>Laurasiatheria</taxon>
        <taxon>Eulipotyphla</taxon>
        <taxon>Erinaceidae</taxon>
        <taxon>Erinaceinae</taxon>
        <taxon>Erinaceus</taxon>
    </lineage>
</organism>
<dbReference type="SUPFAM" id="SSF81324">
    <property type="entry name" value="Voltage-gated potassium channels"/>
    <property type="match status" value="1"/>
</dbReference>
<feature type="domain" description="CATSPERG C-terminal" evidence="5">
    <location>
        <begin position="1139"/>
        <end position="1339"/>
    </location>
</feature>
<gene>
    <name evidence="8" type="primary">LOC107523705</name>
</gene>
<dbReference type="InterPro" id="IPR028246">
    <property type="entry name" value="CATSPERG"/>
</dbReference>
<dbReference type="RefSeq" id="XP_060041853.1">
    <property type="nucleotide sequence ID" value="XM_060185870.1"/>
</dbReference>
<keyword evidence="1" id="KW-0812">Transmembrane</keyword>